<protein>
    <submittedName>
        <fullName evidence="2">Uncharacterized protein</fullName>
    </submittedName>
</protein>
<dbReference type="Proteomes" id="UP000244090">
    <property type="component" value="Unassembled WGS sequence"/>
</dbReference>
<keyword evidence="1" id="KW-0732">Signal</keyword>
<sequence>MNILQKCVVGMFLLGVLHVSAQETESSQNSTTNSEIENYQLPTFSELSLTIANEYSQVHNRLPNLSNIGEHVEKSIRRGMLDEHSISTTFRNLNTEYSILPNITQKRFQLRDNLNTIMFNGFDANVLHLMGAWKGGQ</sequence>
<dbReference type="AlphaFoldDB" id="A0A2T6C0X7"/>
<dbReference type="RefSeq" id="WP_146169751.1">
    <property type="nucleotide sequence ID" value="NZ_QBKT01000003.1"/>
</dbReference>
<proteinExistence type="predicted"/>
<accession>A0A2T6C0X7</accession>
<organism evidence="2 3">
    <name type="scientific">Kordia periserrulae</name>
    <dbReference type="NCBI Taxonomy" id="701523"/>
    <lineage>
        <taxon>Bacteria</taxon>
        <taxon>Pseudomonadati</taxon>
        <taxon>Bacteroidota</taxon>
        <taxon>Flavobacteriia</taxon>
        <taxon>Flavobacteriales</taxon>
        <taxon>Flavobacteriaceae</taxon>
        <taxon>Kordia</taxon>
    </lineage>
</organism>
<reference evidence="2 3" key="1">
    <citation type="submission" date="2018-04" db="EMBL/GenBank/DDBJ databases">
        <title>Genomic Encyclopedia of Archaeal and Bacterial Type Strains, Phase II (KMG-II): from individual species to whole genera.</title>
        <authorList>
            <person name="Goeker M."/>
        </authorList>
    </citation>
    <scope>NUCLEOTIDE SEQUENCE [LARGE SCALE GENOMIC DNA]</scope>
    <source>
        <strain evidence="2 3">DSM 25731</strain>
    </source>
</reference>
<evidence type="ECO:0000313" key="3">
    <source>
        <dbReference type="Proteomes" id="UP000244090"/>
    </source>
</evidence>
<comment type="caution">
    <text evidence="2">The sequence shown here is derived from an EMBL/GenBank/DDBJ whole genome shotgun (WGS) entry which is preliminary data.</text>
</comment>
<dbReference type="EMBL" id="QBKT01000003">
    <property type="protein sequence ID" value="PTX61969.1"/>
    <property type="molecule type" value="Genomic_DNA"/>
</dbReference>
<feature type="chain" id="PRO_5015420109" evidence="1">
    <location>
        <begin position="22"/>
        <end position="137"/>
    </location>
</feature>
<name>A0A2T6C0X7_9FLAO</name>
<evidence type="ECO:0000313" key="2">
    <source>
        <dbReference type="EMBL" id="PTX61969.1"/>
    </source>
</evidence>
<evidence type="ECO:0000256" key="1">
    <source>
        <dbReference type="SAM" id="SignalP"/>
    </source>
</evidence>
<keyword evidence="3" id="KW-1185">Reference proteome</keyword>
<dbReference type="OrthoDB" id="1444911at2"/>
<gene>
    <name evidence="2" type="ORF">C8N46_10366</name>
</gene>
<feature type="signal peptide" evidence="1">
    <location>
        <begin position="1"/>
        <end position="21"/>
    </location>
</feature>